<dbReference type="GO" id="GO:0008017">
    <property type="term" value="F:microtubule binding"/>
    <property type="evidence" value="ECO:0007669"/>
    <property type="project" value="InterPro"/>
</dbReference>
<keyword evidence="7" id="KW-0067">ATP-binding</keyword>
<dbReference type="FunFam" id="1.20.120.160:FF:000005">
    <property type="entry name" value="Histidine-containing phosphotransfer protein 4"/>
    <property type="match status" value="1"/>
</dbReference>
<dbReference type="EMBL" id="JAAALK010000082">
    <property type="protein sequence ID" value="KAG8086139.1"/>
    <property type="molecule type" value="Genomic_DNA"/>
</dbReference>
<feature type="region of interest" description="Disordered" evidence="9">
    <location>
        <begin position="1333"/>
        <end position="1375"/>
    </location>
</feature>
<dbReference type="Proteomes" id="UP000729402">
    <property type="component" value="Unassembled WGS sequence"/>
</dbReference>
<evidence type="ECO:0000256" key="7">
    <source>
        <dbReference type="PROSITE-ProRule" id="PRU00283"/>
    </source>
</evidence>
<comment type="similarity">
    <text evidence="1">Belongs to the TRAFAC class myosin-kinesin ATPase superfamily. Kinesin family. KIN-14 subfamily.</text>
</comment>
<evidence type="ECO:0000256" key="5">
    <source>
        <dbReference type="ARBA" id="ARBA00023175"/>
    </source>
</evidence>
<feature type="domain" description="Calponin-homology (CH)" evidence="10">
    <location>
        <begin position="392"/>
        <end position="499"/>
    </location>
</feature>
<keyword evidence="13" id="KW-1185">Reference proteome</keyword>
<dbReference type="InterPro" id="IPR001715">
    <property type="entry name" value="CH_dom"/>
</dbReference>
<comment type="function">
    <text evidence="6">Functions as a two-component phosphorelay mediator between cytokinin sensor histidine kinases and response regulators (B-type ARRs). Plays an important role in propagating cytokinin signal transduction.</text>
</comment>
<sequence length="1375" mass="153372">MILFPTGVAAHLLTPLFHWKLKLPNQIFHGPTAPPDELGVGRAKAARRCDFHRLVIGCSTEHRVGWERDNTEFVGEEFSSRSSRAFSAATAIESASRPDDPEGITPALSPKLDTTRREWGYLDEQFCQVEDLQDEASPNFAEEVVSLFFKDSARLILNIEQAIVKYPKDFVRWDAHMQQLKGSCFSIGASRMKNECTSFRNFCGEENTEGCTRTFQKVKREHAVLRQKLESYFQVLRQAGPAGTATRPSAAGNCTRTFQKVKREHAVLRQKLESYFQVLRQAGPAGTATRPSAAGKNTAACARKQANRRRGTEDEAERGRPGAPRTARRRSKALGPGSIAPEHSDSGHSELESAPAQPRRRRPRSEPRPRCAGPVGEEMGSVYGDFDGLQAAERRVELIEWLDALLPEYRLPLDSSDEELRELLSDGTVLCHIVNTLIPGALEGSWGAYASSDQLSGNVKKFLSVVADMGLPGFSVKDLEEGSMSPVVDCLLVLRESVSSGLGNNTSVDVSKSLLRKKWRVPETGEHLVPGVAQGKASLGEYKRNGLPDPTSQQKTPVFSGQKLHEILQLKRGSYADLPTAKISEMMSSNSLDNAPTQSLLSVVNGILDESIERKKGEIPHRVVYLLRKVVQEIERRLCIQAEHIRSQNVIIKTREDKYRSKIKALEILVNGTNEENQMAINRLQIIKEEKSKIEEKRKLGEQDVARLMKEKDNAEDIIASLKKEMEVRTSTHEEQLKKVEINAKQMEEHLTIKIKEVESLLLQSNKKIKEVEATSQLKSQLWRKKEGVFQNYMNSQQLYVKDLRISSRSIRNEMQAIKMELRDEMSNLGSGLKCLVDAAENYHNVLADNQKLFNEVQELKGNIRVYCRVRPFLPGQDKKSTTIDYIGENGELLISNPFKQGKDGHRMFKFNKVFSPFASQAEVFSDIQPLIRSVLDGFNVCIFAYGQTGSGKTYTMSGPSTSKQDWGVNYRALNDLFDISLSRRNAFSYEVGVQMVEIYNEQVRDLLSNDIAQKRYPFSYLYYLMEIGHANRAVGSTALNERSSRSHSILTVHVRGLDVKNGSTSRGCLHLIDLAGSERVERSEATGDRLKEAQHINKSLSALGDVIFALAQKNAHVPYRNSKLTQVLQSSLGGQAKTLMFVQINPDVESYSETTSTLKFAERVSGVELGAARSNKEGKDIKELLEQVASLKDTIVRKDAEIEQLQFMKDKVRSPSLTVDINGAIMPKDSNSDLGLTSLTTTNQMSQLSDPLGYAEVNRDGERISPTDITPTCLDEADFEDNVFEDGFSVGETNYSVGCAAGGFPDSCSDRTADTSIRRVSSRIARFSLTKNGQPATTRTKPRDAALKTPNQTKAQSRQSIGVSSVMASRRWHK</sequence>
<dbReference type="PROSITE" id="PS50067">
    <property type="entry name" value="KINESIN_MOTOR_2"/>
    <property type="match status" value="1"/>
</dbReference>
<keyword evidence="8" id="KW-0175">Coiled coil</keyword>
<evidence type="ECO:0000259" key="10">
    <source>
        <dbReference type="PROSITE" id="PS50021"/>
    </source>
</evidence>
<dbReference type="GO" id="GO:0009736">
    <property type="term" value="P:cytokinin-activated signaling pathway"/>
    <property type="evidence" value="ECO:0007669"/>
    <property type="project" value="UniProtKB-KW"/>
</dbReference>
<feature type="binding site" evidence="7">
    <location>
        <begin position="947"/>
        <end position="954"/>
    </location>
    <ligand>
        <name>ATP</name>
        <dbReference type="ChEBI" id="CHEBI:30616"/>
    </ligand>
</feature>
<accession>A0A8J5WC03</accession>
<keyword evidence="2" id="KW-0493">Microtubule</keyword>
<dbReference type="InterPro" id="IPR001752">
    <property type="entry name" value="Kinesin_motor_dom"/>
</dbReference>
<gene>
    <name evidence="12" type="ORF">GUJ93_ZPchr0010g8712</name>
</gene>
<evidence type="ECO:0000256" key="8">
    <source>
        <dbReference type="SAM" id="Coils"/>
    </source>
</evidence>
<dbReference type="InterPro" id="IPR027640">
    <property type="entry name" value="Kinesin-like_fam"/>
</dbReference>
<dbReference type="SMART" id="SM00129">
    <property type="entry name" value="KISc"/>
    <property type="match status" value="1"/>
</dbReference>
<reference evidence="12" key="2">
    <citation type="submission" date="2021-02" db="EMBL/GenBank/DDBJ databases">
        <authorList>
            <person name="Kimball J.A."/>
            <person name="Haas M.W."/>
            <person name="Macchietto M."/>
            <person name="Kono T."/>
            <person name="Duquette J."/>
            <person name="Shao M."/>
        </authorList>
    </citation>
    <scope>NUCLEOTIDE SEQUENCE</scope>
    <source>
        <tissue evidence="12">Fresh leaf tissue</tissue>
    </source>
</reference>
<feature type="region of interest" description="Disordered" evidence="9">
    <location>
        <begin position="283"/>
        <end position="383"/>
    </location>
</feature>
<dbReference type="GO" id="GO:0007018">
    <property type="term" value="P:microtubule-based movement"/>
    <property type="evidence" value="ECO:0007669"/>
    <property type="project" value="InterPro"/>
</dbReference>
<feature type="domain" description="Kinesin motor" evidence="11">
    <location>
        <begin position="863"/>
        <end position="1168"/>
    </location>
</feature>
<keyword evidence="5 7" id="KW-0505">Motor protein</keyword>
<keyword evidence="4" id="KW-0902">Two-component regulatory system</keyword>
<evidence type="ECO:0000256" key="2">
    <source>
        <dbReference type="ARBA" id="ARBA00022701"/>
    </source>
</evidence>
<feature type="compositionally biased region" description="Basic and acidic residues" evidence="9">
    <location>
        <begin position="310"/>
        <end position="320"/>
    </location>
</feature>
<dbReference type="PROSITE" id="PS50021">
    <property type="entry name" value="CH"/>
    <property type="match status" value="1"/>
</dbReference>
<protein>
    <recommendedName>
        <fullName evidence="14">Kinesin motor domain-containing protein</fullName>
    </recommendedName>
</protein>
<dbReference type="GO" id="GO:0000160">
    <property type="term" value="P:phosphorelay signal transduction system"/>
    <property type="evidence" value="ECO:0007669"/>
    <property type="project" value="UniProtKB-KW"/>
</dbReference>
<dbReference type="FunFam" id="3.40.850.10:FF:000178">
    <property type="entry name" value="Kinesin-related protein3"/>
    <property type="match status" value="1"/>
</dbReference>
<evidence type="ECO:0000256" key="9">
    <source>
        <dbReference type="SAM" id="MobiDB-lite"/>
    </source>
</evidence>
<dbReference type="OrthoDB" id="3176171at2759"/>
<dbReference type="Pfam" id="PF00307">
    <property type="entry name" value="CH"/>
    <property type="match status" value="1"/>
</dbReference>
<dbReference type="GO" id="GO:0003777">
    <property type="term" value="F:microtubule motor activity"/>
    <property type="evidence" value="ECO:0007669"/>
    <property type="project" value="InterPro"/>
</dbReference>
<dbReference type="Pfam" id="PF00225">
    <property type="entry name" value="Kinesin"/>
    <property type="match status" value="1"/>
</dbReference>
<dbReference type="GO" id="GO:0005874">
    <property type="term" value="C:microtubule"/>
    <property type="evidence" value="ECO:0007669"/>
    <property type="project" value="UniProtKB-KW"/>
</dbReference>
<reference evidence="12" key="1">
    <citation type="journal article" date="2021" name="bioRxiv">
        <title>Whole Genome Assembly and Annotation of Northern Wild Rice, Zizania palustris L., Supports a Whole Genome Duplication in the Zizania Genus.</title>
        <authorList>
            <person name="Haas M."/>
            <person name="Kono T."/>
            <person name="Macchietto M."/>
            <person name="Millas R."/>
            <person name="McGilp L."/>
            <person name="Shao M."/>
            <person name="Duquette J."/>
            <person name="Hirsch C.N."/>
            <person name="Kimball J."/>
        </authorList>
    </citation>
    <scope>NUCLEOTIDE SEQUENCE</scope>
    <source>
        <tissue evidence="12">Fresh leaf tissue</tissue>
    </source>
</reference>
<evidence type="ECO:0000256" key="3">
    <source>
        <dbReference type="ARBA" id="ARBA00022864"/>
    </source>
</evidence>
<evidence type="ECO:0008006" key="14">
    <source>
        <dbReference type="Google" id="ProtNLM"/>
    </source>
</evidence>
<keyword evidence="3" id="KW-0932">Cytokinin signaling pathway</keyword>
<evidence type="ECO:0000256" key="6">
    <source>
        <dbReference type="ARBA" id="ARBA00053560"/>
    </source>
</evidence>
<keyword evidence="7" id="KW-0547">Nucleotide-binding</keyword>
<evidence type="ECO:0000259" key="11">
    <source>
        <dbReference type="PROSITE" id="PS50067"/>
    </source>
</evidence>
<dbReference type="PANTHER" id="PTHR47972:SF14">
    <property type="entry name" value="KINESIN-LIKE PROTEIN KIN-14J"/>
    <property type="match status" value="1"/>
</dbReference>
<dbReference type="FunFam" id="1.10.418.10:FF:000065">
    <property type="entry name" value="p-loop nucleoside triphosphate hydrolase superfamily protein with CH (Calponin Homology) domain"/>
    <property type="match status" value="1"/>
</dbReference>
<feature type="compositionally biased region" description="Basic and acidic residues" evidence="9">
    <location>
        <begin position="342"/>
        <end position="351"/>
    </location>
</feature>
<evidence type="ECO:0000256" key="4">
    <source>
        <dbReference type="ARBA" id="ARBA00023012"/>
    </source>
</evidence>
<feature type="compositionally biased region" description="Polar residues" evidence="9">
    <location>
        <begin position="1350"/>
        <end position="1368"/>
    </location>
</feature>
<evidence type="ECO:0000256" key="1">
    <source>
        <dbReference type="ARBA" id="ARBA00010899"/>
    </source>
</evidence>
<proteinExistence type="inferred from homology"/>
<organism evidence="12 13">
    <name type="scientific">Zizania palustris</name>
    <name type="common">Northern wild rice</name>
    <dbReference type="NCBI Taxonomy" id="103762"/>
    <lineage>
        <taxon>Eukaryota</taxon>
        <taxon>Viridiplantae</taxon>
        <taxon>Streptophyta</taxon>
        <taxon>Embryophyta</taxon>
        <taxon>Tracheophyta</taxon>
        <taxon>Spermatophyta</taxon>
        <taxon>Magnoliopsida</taxon>
        <taxon>Liliopsida</taxon>
        <taxon>Poales</taxon>
        <taxon>Poaceae</taxon>
        <taxon>BOP clade</taxon>
        <taxon>Oryzoideae</taxon>
        <taxon>Oryzeae</taxon>
        <taxon>Zizaniinae</taxon>
        <taxon>Zizania</taxon>
    </lineage>
</organism>
<name>A0A8J5WC03_ZIZPA</name>
<comment type="caution">
    <text evidence="12">The sequence shown here is derived from an EMBL/GenBank/DDBJ whole genome shotgun (WGS) entry which is preliminary data.</text>
</comment>
<dbReference type="PANTHER" id="PTHR47972">
    <property type="entry name" value="KINESIN-LIKE PROTEIN KLP-3"/>
    <property type="match status" value="1"/>
</dbReference>
<dbReference type="GO" id="GO:0005524">
    <property type="term" value="F:ATP binding"/>
    <property type="evidence" value="ECO:0007669"/>
    <property type="project" value="UniProtKB-UniRule"/>
</dbReference>
<dbReference type="FunFam" id="3.40.850.10:FF:000111">
    <property type="entry name" value="p-loop nucleoside triphosphate hydrolase superfamily protein with CH (Calponin Homology) domain"/>
    <property type="match status" value="1"/>
</dbReference>
<evidence type="ECO:0000313" key="13">
    <source>
        <dbReference type="Proteomes" id="UP000729402"/>
    </source>
</evidence>
<feature type="coiled-coil region" evidence="8">
    <location>
        <begin position="670"/>
        <end position="775"/>
    </location>
</feature>
<evidence type="ECO:0000313" key="12">
    <source>
        <dbReference type="EMBL" id="KAG8086139.1"/>
    </source>
</evidence>